<keyword evidence="7 10" id="KW-0324">Glycolysis</keyword>
<feature type="binding site" evidence="10">
    <location>
        <position position="316"/>
    </location>
    <ligand>
        <name>Mg(2+)</name>
        <dbReference type="ChEBI" id="CHEBI:18420"/>
    </ligand>
</feature>
<comment type="function">
    <text evidence="9 10">Catalyzes the reversible conversion of 2-phosphoglycerate (2-PG) into phosphoenolpyruvate (PEP). It is essential for the degradation of carbohydrates via glycolysis.</text>
</comment>
<feature type="binding site" evidence="10">
    <location>
        <position position="370"/>
    </location>
    <ligand>
        <name>(2R)-2-phosphoglycerate</name>
        <dbReference type="ChEBI" id="CHEBI:58289"/>
    </ligand>
</feature>
<feature type="binding site" evidence="10">
    <location>
        <position position="246"/>
    </location>
    <ligand>
        <name>Mg(2+)</name>
        <dbReference type="ChEBI" id="CHEBI:18420"/>
    </ligand>
</feature>
<feature type="binding site" evidence="10">
    <location>
        <position position="392"/>
    </location>
    <ligand>
        <name>(2R)-2-phosphoglycerate</name>
        <dbReference type="ChEBI" id="CHEBI:58289"/>
    </ligand>
</feature>
<dbReference type="PANTHER" id="PTHR11902:SF1">
    <property type="entry name" value="ENOLASE"/>
    <property type="match status" value="1"/>
</dbReference>
<comment type="pathway">
    <text evidence="1 10">Carbohydrate degradation; glycolysis; pyruvate from D-glyceraldehyde 3-phosphate: step 4/5.</text>
</comment>
<evidence type="ECO:0000259" key="12">
    <source>
        <dbReference type="SMART" id="SM01193"/>
    </source>
</evidence>
<dbReference type="SMART" id="SM01192">
    <property type="entry name" value="Enolase_C"/>
    <property type="match status" value="1"/>
</dbReference>
<keyword evidence="14" id="KW-1185">Reference proteome</keyword>
<keyword evidence="5 10" id="KW-0964">Secreted</keyword>
<evidence type="ECO:0000256" key="1">
    <source>
        <dbReference type="ARBA" id="ARBA00005031"/>
    </source>
</evidence>
<comment type="similarity">
    <text evidence="2 10">Belongs to the enolase family.</text>
</comment>
<feature type="binding site" evidence="10">
    <location>
        <position position="341"/>
    </location>
    <ligand>
        <name>(2R)-2-phosphoglycerate</name>
        <dbReference type="ChEBI" id="CHEBI:58289"/>
    </ligand>
</feature>
<dbReference type="PROSITE" id="PS00164">
    <property type="entry name" value="ENOLASE"/>
    <property type="match status" value="1"/>
</dbReference>
<evidence type="ECO:0000256" key="10">
    <source>
        <dbReference type="HAMAP-Rule" id="MF_00318"/>
    </source>
</evidence>
<evidence type="ECO:0000256" key="7">
    <source>
        <dbReference type="ARBA" id="ARBA00023152"/>
    </source>
</evidence>
<comment type="subunit">
    <text evidence="10">Component of the RNA degradosome, a multiprotein complex involved in RNA processing and mRNA degradation.</text>
</comment>
<dbReference type="GO" id="GO:0004634">
    <property type="term" value="F:phosphopyruvate hydratase activity"/>
    <property type="evidence" value="ECO:0007669"/>
    <property type="project" value="UniProtKB-EC"/>
</dbReference>
<feature type="domain" description="Enolase N-terminal" evidence="12">
    <location>
        <begin position="4"/>
        <end position="134"/>
    </location>
</feature>
<evidence type="ECO:0000256" key="3">
    <source>
        <dbReference type="ARBA" id="ARBA00012058"/>
    </source>
</evidence>
<dbReference type="EC" id="4.2.1.11" evidence="3 10"/>
<dbReference type="InterPro" id="IPR000941">
    <property type="entry name" value="Enolase"/>
</dbReference>
<feature type="binding site" evidence="10">
    <location>
        <position position="289"/>
    </location>
    <ligand>
        <name>Mg(2+)</name>
        <dbReference type="ChEBI" id="CHEBI:18420"/>
    </ligand>
</feature>
<dbReference type="InterPro" id="IPR020810">
    <property type="entry name" value="Enolase_C"/>
</dbReference>
<dbReference type="SUPFAM" id="SSF54826">
    <property type="entry name" value="Enolase N-terminal domain-like"/>
    <property type="match status" value="1"/>
</dbReference>
<dbReference type="PRINTS" id="PR00148">
    <property type="entry name" value="ENOLASE"/>
</dbReference>
<comment type="cofactor">
    <cofactor evidence="10">
        <name>Mg(2+)</name>
        <dbReference type="ChEBI" id="CHEBI:18420"/>
    </cofactor>
    <text evidence="10">Binds a second Mg(2+) ion via substrate during catalysis.</text>
</comment>
<dbReference type="NCBIfam" id="TIGR01060">
    <property type="entry name" value="eno"/>
    <property type="match status" value="1"/>
</dbReference>
<accession>A0ABU1GU65</accession>
<proteinExistence type="inferred from homology"/>
<comment type="subcellular location">
    <subcellularLocation>
        <location evidence="10">Cytoplasm</location>
    </subcellularLocation>
    <subcellularLocation>
        <location evidence="10">Secreted</location>
    </subcellularLocation>
    <subcellularLocation>
        <location evidence="10">Cell surface</location>
    </subcellularLocation>
    <text evidence="10">Fractions of enolase are present in both the cytoplasm and on the cell surface.</text>
</comment>
<feature type="active site" description="Proton acceptor" evidence="10">
    <location>
        <position position="341"/>
    </location>
</feature>
<reference evidence="13 14" key="1">
    <citation type="submission" date="2023-04" db="EMBL/GenBank/DDBJ databases">
        <title>A long-awaited taxogenomic arrangement of the family Halomonadaceae.</title>
        <authorList>
            <person name="De La Haba R."/>
            <person name="Chuvochina M."/>
            <person name="Wittouck S."/>
            <person name="Arahal D.R."/>
            <person name="Sanchez-Porro C."/>
            <person name="Hugenholtz P."/>
            <person name="Ventosa A."/>
        </authorList>
    </citation>
    <scope>NUCLEOTIDE SEQUENCE [LARGE SCALE GENOMIC DNA]</scope>
    <source>
        <strain evidence="13 14">DSM 22428</strain>
    </source>
</reference>
<dbReference type="InterPro" id="IPR029017">
    <property type="entry name" value="Enolase-like_N"/>
</dbReference>
<feature type="active site" description="Proton donor" evidence="10">
    <location>
        <position position="209"/>
    </location>
</feature>
<sequence length="430" mass="45754">MAKIVDIHALEVLDSRGNPTVYAEVVLDDDARGNACAPSGASTGSREALELRDGDKSRYLGKGVLKAVEAINTRIREALLGMDATDQRALDKAMLELDGTDNKSNLGANAILAVSLAAAKAAAVSKGQPLYAHIAELFGQPGTYSMPLPMMNIMNGGEHASNNVDIQEFMIQPVGVTSFREALRVGAEVFHALKKVLSNKGLSTSVGDEGGFAPDLESNADALAAIKQAVSDAGYELGKDVTLALDCAASEFYKDGQYVLSGENKSFDAAGFVDYLSELSEQYPIVSIEDGLDESDWDGWKVLTDKLGDKVQLVGDDLFVTNTRILKEGIDKGIGNSILIKFNQIGSLSETLDAIQMAHDAGYTAVISHRSGETEDATIADLAVGTCAGQIKTGSLSRSDRVAKYNRLLIIENELNGNVAYNGRKEIKGQ</sequence>
<keyword evidence="8 10" id="KW-0456">Lyase</keyword>
<dbReference type="PIRSF" id="PIRSF001400">
    <property type="entry name" value="Enolase"/>
    <property type="match status" value="1"/>
</dbReference>
<dbReference type="Pfam" id="PF00113">
    <property type="entry name" value="Enolase_C"/>
    <property type="match status" value="1"/>
</dbReference>
<organism evidence="13 14">
    <name type="scientific">Larsenimonas suaedae</name>
    <dbReference type="NCBI Taxonomy" id="1851019"/>
    <lineage>
        <taxon>Bacteria</taxon>
        <taxon>Pseudomonadati</taxon>
        <taxon>Pseudomonadota</taxon>
        <taxon>Gammaproteobacteria</taxon>
        <taxon>Oceanospirillales</taxon>
        <taxon>Halomonadaceae</taxon>
        <taxon>Larsenimonas</taxon>
    </lineage>
</organism>
<evidence type="ECO:0000313" key="14">
    <source>
        <dbReference type="Proteomes" id="UP001269375"/>
    </source>
</evidence>
<evidence type="ECO:0000256" key="2">
    <source>
        <dbReference type="ARBA" id="ARBA00009604"/>
    </source>
</evidence>
<comment type="catalytic activity">
    <reaction evidence="10">
        <text>(2R)-2-phosphoglycerate = phosphoenolpyruvate + H2O</text>
        <dbReference type="Rhea" id="RHEA:10164"/>
        <dbReference type="ChEBI" id="CHEBI:15377"/>
        <dbReference type="ChEBI" id="CHEBI:58289"/>
        <dbReference type="ChEBI" id="CHEBI:58702"/>
        <dbReference type="EC" id="4.2.1.11"/>
    </reaction>
</comment>
<evidence type="ECO:0000256" key="5">
    <source>
        <dbReference type="ARBA" id="ARBA00022525"/>
    </source>
</evidence>
<name>A0ABU1GU65_9GAMM</name>
<evidence type="ECO:0000256" key="9">
    <source>
        <dbReference type="ARBA" id="ARBA00045763"/>
    </source>
</evidence>
<comment type="caution">
    <text evidence="13">The sequence shown here is derived from an EMBL/GenBank/DDBJ whole genome shotgun (WGS) entry which is preliminary data.</text>
</comment>
<evidence type="ECO:0000256" key="6">
    <source>
        <dbReference type="ARBA" id="ARBA00022842"/>
    </source>
</evidence>
<keyword evidence="10" id="KW-0479">Metal-binding</keyword>
<gene>
    <name evidence="10 13" type="primary">eno</name>
    <name evidence="13" type="ORF">QC825_05630</name>
</gene>
<dbReference type="CDD" id="cd03313">
    <property type="entry name" value="enolase"/>
    <property type="match status" value="1"/>
</dbReference>
<evidence type="ECO:0000259" key="11">
    <source>
        <dbReference type="SMART" id="SM01192"/>
    </source>
</evidence>
<dbReference type="InterPro" id="IPR020811">
    <property type="entry name" value="Enolase_N"/>
</dbReference>
<dbReference type="EMBL" id="JARWAO010000002">
    <property type="protein sequence ID" value="MDR5895548.1"/>
    <property type="molecule type" value="Genomic_DNA"/>
</dbReference>
<dbReference type="Gene3D" id="3.30.390.10">
    <property type="entry name" value="Enolase-like, N-terminal domain"/>
    <property type="match status" value="1"/>
</dbReference>
<feature type="binding site" evidence="10">
    <location>
        <position position="371"/>
    </location>
    <ligand>
        <name>(2R)-2-phosphoglycerate</name>
        <dbReference type="ChEBI" id="CHEBI:58289"/>
    </ligand>
</feature>
<dbReference type="SFLD" id="SFLDF00002">
    <property type="entry name" value="enolase"/>
    <property type="match status" value="1"/>
</dbReference>
<protein>
    <recommendedName>
        <fullName evidence="4 10">Enolase</fullName>
        <ecNumber evidence="3 10">4.2.1.11</ecNumber>
    </recommendedName>
    <alternativeName>
        <fullName evidence="10">2-phospho-D-glycerate hydro-lyase</fullName>
    </alternativeName>
    <alternativeName>
        <fullName evidence="10">2-phosphoglycerate dehydratase</fullName>
    </alternativeName>
</protein>
<evidence type="ECO:0000313" key="13">
    <source>
        <dbReference type="EMBL" id="MDR5895548.1"/>
    </source>
</evidence>
<dbReference type="Pfam" id="PF03952">
    <property type="entry name" value="Enolase_N"/>
    <property type="match status" value="1"/>
</dbReference>
<evidence type="ECO:0000256" key="8">
    <source>
        <dbReference type="ARBA" id="ARBA00023239"/>
    </source>
</evidence>
<dbReference type="PANTHER" id="PTHR11902">
    <property type="entry name" value="ENOLASE"/>
    <property type="match status" value="1"/>
</dbReference>
<feature type="binding site" evidence="10">
    <location>
        <position position="167"/>
    </location>
    <ligand>
        <name>(2R)-2-phosphoglycerate</name>
        <dbReference type="ChEBI" id="CHEBI:58289"/>
    </ligand>
</feature>
<dbReference type="HAMAP" id="MF_00318">
    <property type="entry name" value="Enolase"/>
    <property type="match status" value="1"/>
</dbReference>
<dbReference type="Gene3D" id="3.20.20.120">
    <property type="entry name" value="Enolase-like C-terminal domain"/>
    <property type="match status" value="1"/>
</dbReference>
<evidence type="ECO:0000256" key="4">
    <source>
        <dbReference type="ARBA" id="ARBA00017068"/>
    </source>
</evidence>
<keyword evidence="10" id="KW-0963">Cytoplasm</keyword>
<dbReference type="RefSeq" id="WP_251591671.1">
    <property type="nucleotide sequence ID" value="NZ_JAMLJI010000001.1"/>
</dbReference>
<dbReference type="InterPro" id="IPR036849">
    <property type="entry name" value="Enolase-like_C_sf"/>
</dbReference>
<dbReference type="SFLD" id="SFLDS00001">
    <property type="entry name" value="Enolase"/>
    <property type="match status" value="1"/>
</dbReference>
<dbReference type="SFLD" id="SFLDG00178">
    <property type="entry name" value="enolase"/>
    <property type="match status" value="1"/>
</dbReference>
<dbReference type="SUPFAM" id="SSF51604">
    <property type="entry name" value="Enolase C-terminal domain-like"/>
    <property type="match status" value="1"/>
</dbReference>
<feature type="domain" description="Enolase C-terminal TIM barrel" evidence="11">
    <location>
        <begin position="143"/>
        <end position="429"/>
    </location>
</feature>
<keyword evidence="6 10" id="KW-0460">Magnesium</keyword>
<dbReference type="Proteomes" id="UP001269375">
    <property type="component" value="Unassembled WGS sequence"/>
</dbReference>
<dbReference type="SMART" id="SM01193">
    <property type="entry name" value="Enolase_N"/>
    <property type="match status" value="1"/>
</dbReference>
<dbReference type="InterPro" id="IPR020809">
    <property type="entry name" value="Enolase_CS"/>
</dbReference>